<keyword evidence="8 11" id="KW-0496">Mitochondrion</keyword>
<dbReference type="CDD" id="cd01665">
    <property type="entry name" value="Cyt_c_Oxidase_III"/>
    <property type="match status" value="1"/>
</dbReference>
<dbReference type="GO" id="GO:0016020">
    <property type="term" value="C:membrane"/>
    <property type="evidence" value="ECO:0007669"/>
    <property type="project" value="UniProtKB-SubCell"/>
</dbReference>
<dbReference type="RefSeq" id="YP_010516617.1">
    <property type="nucleotide sequence ID" value="NC_067576.1"/>
</dbReference>
<dbReference type="InterPro" id="IPR000298">
    <property type="entry name" value="Cyt_c_oxidase-like_su3"/>
</dbReference>
<comment type="similarity">
    <text evidence="2 8">Belongs to the cytochrome c oxidase subunit 3 family.</text>
</comment>
<dbReference type="PANTHER" id="PTHR11403:SF7">
    <property type="entry name" value="CYTOCHROME C OXIDASE SUBUNIT 3"/>
    <property type="match status" value="1"/>
</dbReference>
<evidence type="ECO:0000256" key="4">
    <source>
        <dbReference type="ARBA" id="ARBA00022692"/>
    </source>
</evidence>
<geneLocation type="mitochondrion" evidence="11"/>
<dbReference type="PROSITE" id="PS50253">
    <property type="entry name" value="COX3"/>
    <property type="match status" value="1"/>
</dbReference>
<dbReference type="InterPro" id="IPR033945">
    <property type="entry name" value="Cyt_c_oxase_su3_dom"/>
</dbReference>
<dbReference type="SUPFAM" id="SSF81452">
    <property type="entry name" value="Cytochrome c oxidase subunit III-like"/>
    <property type="match status" value="1"/>
</dbReference>
<keyword evidence="7 9" id="KW-0472">Membrane</keyword>
<evidence type="ECO:0000313" key="11">
    <source>
        <dbReference type="EMBL" id="UXN44118.1"/>
    </source>
</evidence>
<dbReference type="GO" id="GO:0005739">
    <property type="term" value="C:mitochondrion"/>
    <property type="evidence" value="ECO:0007669"/>
    <property type="project" value="TreeGrafter"/>
</dbReference>
<keyword evidence="4 8" id="KW-0812">Transmembrane</keyword>
<evidence type="ECO:0000256" key="6">
    <source>
        <dbReference type="ARBA" id="ARBA00022989"/>
    </source>
</evidence>
<dbReference type="Pfam" id="PF00510">
    <property type="entry name" value="COX3"/>
    <property type="match status" value="1"/>
</dbReference>
<dbReference type="InterPro" id="IPR013833">
    <property type="entry name" value="Cyt_c_oxidase_su3_a-hlx"/>
</dbReference>
<sequence>MLDMSPWPIISSILTLSMMSSITMMMNKMQMEVYFLIMIIIIMSSITWWRDVSRESFMQGWHLLSSMKNLKIGMILFITSEVLFFSSFFWSFFHSSISPTFELGQQWPPMMIEPFNPMNVPLLNTIILVSSGASITWSHHLIINNNKTLAKNMLILTIILGIYFTILQSMEYSISEYSLSDSCYGSTFFMATGFHGLHVIIGSTFLMVCAKRLSSNFMSFNHITGFETAAWYWHFVDVVWLFLYTTIYWWGA</sequence>
<evidence type="ECO:0000256" key="2">
    <source>
        <dbReference type="ARBA" id="ARBA00010581"/>
    </source>
</evidence>
<dbReference type="AlphaFoldDB" id="A0A977S4V6"/>
<reference evidence="11" key="1">
    <citation type="submission" date="2021-10" db="EMBL/GenBank/DDBJ databases">
        <authorList>
            <person name="Fang Y."/>
            <person name="Sun E."/>
            <person name="Yang Q."/>
        </authorList>
    </citation>
    <scope>NUCLEOTIDE SEQUENCE</scope>
</reference>
<evidence type="ECO:0000259" key="10">
    <source>
        <dbReference type="PROSITE" id="PS50253"/>
    </source>
</evidence>
<evidence type="ECO:0000256" key="9">
    <source>
        <dbReference type="SAM" id="Phobius"/>
    </source>
</evidence>
<name>A0A977S4V6_9ACAR</name>
<feature type="transmembrane region" description="Helical" evidence="9">
    <location>
        <begin position="33"/>
        <end position="49"/>
    </location>
</feature>
<keyword evidence="5" id="KW-1278">Translocase</keyword>
<feature type="transmembrane region" description="Helical" evidence="9">
    <location>
        <begin position="149"/>
        <end position="167"/>
    </location>
</feature>
<evidence type="ECO:0000256" key="8">
    <source>
        <dbReference type="RuleBase" id="RU003375"/>
    </source>
</evidence>
<keyword evidence="6 9" id="KW-1133">Transmembrane helix</keyword>
<dbReference type="FunFam" id="1.20.120.80:FF:000002">
    <property type="entry name" value="Cytochrome c oxidase subunit 3"/>
    <property type="match status" value="1"/>
</dbReference>
<feature type="domain" description="Heme-copper oxidase subunit III family profile" evidence="10">
    <location>
        <begin position="1"/>
        <end position="252"/>
    </location>
</feature>
<organism evidence="11">
    <name type="scientific">Spinibdella lignicola</name>
    <dbReference type="NCBI Taxonomy" id="2872682"/>
    <lineage>
        <taxon>Eukaryota</taxon>
        <taxon>Metazoa</taxon>
        <taxon>Ecdysozoa</taxon>
        <taxon>Arthropoda</taxon>
        <taxon>Chelicerata</taxon>
        <taxon>Arachnida</taxon>
        <taxon>Acari</taxon>
        <taxon>Acariformes</taxon>
        <taxon>Trombidiformes</taxon>
        <taxon>Prostigmata</taxon>
        <taxon>Eupodina</taxon>
        <taxon>Bdelloidea</taxon>
        <taxon>Bdellidae</taxon>
        <taxon>Spinibdella</taxon>
    </lineage>
</organism>
<dbReference type="Gene3D" id="1.20.120.80">
    <property type="entry name" value="Cytochrome c oxidase, subunit III, four-helix bundle"/>
    <property type="match status" value="1"/>
</dbReference>
<dbReference type="GO" id="GO:0004129">
    <property type="term" value="F:cytochrome-c oxidase activity"/>
    <property type="evidence" value="ECO:0007669"/>
    <property type="project" value="InterPro"/>
</dbReference>
<protein>
    <recommendedName>
        <fullName evidence="3 8">Cytochrome c oxidase subunit 3</fullName>
    </recommendedName>
</protein>
<evidence type="ECO:0000256" key="3">
    <source>
        <dbReference type="ARBA" id="ARBA00015944"/>
    </source>
</evidence>
<feature type="transmembrane region" description="Helical" evidence="9">
    <location>
        <begin position="187"/>
        <end position="210"/>
    </location>
</feature>
<dbReference type="PANTHER" id="PTHR11403">
    <property type="entry name" value="CYTOCHROME C OXIDASE SUBUNIT III"/>
    <property type="match status" value="1"/>
</dbReference>
<gene>
    <name evidence="11" type="primary">COX3</name>
</gene>
<dbReference type="GO" id="GO:0006123">
    <property type="term" value="P:mitochondrial electron transport, cytochrome c to oxygen"/>
    <property type="evidence" value="ECO:0007669"/>
    <property type="project" value="TreeGrafter"/>
</dbReference>
<evidence type="ECO:0000256" key="1">
    <source>
        <dbReference type="ARBA" id="ARBA00004141"/>
    </source>
</evidence>
<feature type="transmembrane region" description="Helical" evidence="9">
    <location>
        <begin position="7"/>
        <end position="27"/>
    </location>
</feature>
<dbReference type="InterPro" id="IPR035973">
    <property type="entry name" value="Cyt_c_oxidase_su3-like_sf"/>
</dbReference>
<dbReference type="EMBL" id="OK637290">
    <property type="protein sequence ID" value="UXN44118.1"/>
    <property type="molecule type" value="Genomic_DNA"/>
</dbReference>
<dbReference type="InterPro" id="IPR024791">
    <property type="entry name" value="Cyt_c/ubiquinol_Oxase_su3"/>
</dbReference>
<comment type="subcellular location">
    <subcellularLocation>
        <location evidence="1">Membrane</location>
        <topology evidence="1">Multi-pass membrane protein</topology>
    </subcellularLocation>
</comment>
<dbReference type="Gene3D" id="1.10.287.70">
    <property type="match status" value="1"/>
</dbReference>
<evidence type="ECO:0000256" key="7">
    <source>
        <dbReference type="ARBA" id="ARBA00023136"/>
    </source>
</evidence>
<evidence type="ECO:0000256" key="5">
    <source>
        <dbReference type="ARBA" id="ARBA00022967"/>
    </source>
</evidence>
<feature type="transmembrane region" description="Helical" evidence="9">
    <location>
        <begin position="231"/>
        <end position="251"/>
    </location>
</feature>
<comment type="function">
    <text evidence="8">Component of the cytochrome c oxidase, the last enzyme in the mitochondrial electron transport chain which drives oxidative phosphorylation. The respiratory chain contains 3 multisubunit complexes succinate dehydrogenase (complex II, CII), ubiquinol-cytochrome c oxidoreductase (cytochrome b-c1 complex, complex III, CIII) and cytochrome c oxidase (complex IV, CIV), that cooperate to transfer electrons derived from NADH and succinate to molecular oxygen, creating an electrochemical gradient over the inner membrane that drives transmembrane transport and the ATP synthase. Cytochrome c oxidase is the component of the respiratory chain that catalyzes the reduction of oxygen to water. Electrons originating from reduced cytochrome c in the intermembrane space (IMS) are transferred via the dinuclear copper A center (CU(A)) of subunit 2 and heme A of subunit 1 to the active site in subunit 1, a binuclear center (BNC) formed by heme A3 and copper B (CU(B)). The BNC reduces molecular oxygen to 2 water molecules using 4 electrons from cytochrome c in the IMS and 4 protons from the mitochondrial matrix.</text>
</comment>
<feature type="transmembrane region" description="Helical" evidence="9">
    <location>
        <begin position="70"/>
        <end position="93"/>
    </location>
</feature>
<accession>A0A977S4V6</accession>
<feature type="transmembrane region" description="Helical" evidence="9">
    <location>
        <begin position="118"/>
        <end position="137"/>
    </location>
</feature>
<dbReference type="CTD" id="4514"/>
<dbReference type="GeneID" id="76313185"/>
<proteinExistence type="inferred from homology"/>